<feature type="transmembrane region" description="Helical" evidence="1">
    <location>
        <begin position="52"/>
        <end position="71"/>
    </location>
</feature>
<dbReference type="PANTHER" id="PTHR34220:SF7">
    <property type="entry name" value="SENSOR HISTIDINE KINASE YPDA"/>
    <property type="match status" value="1"/>
</dbReference>
<keyword evidence="3" id="KW-0418">Kinase</keyword>
<dbReference type="STRING" id="659014.SAMN04487996_11323"/>
<dbReference type="GO" id="GO:0016020">
    <property type="term" value="C:membrane"/>
    <property type="evidence" value="ECO:0007669"/>
    <property type="project" value="InterPro"/>
</dbReference>
<dbReference type="GO" id="GO:0000155">
    <property type="term" value="F:phosphorelay sensor kinase activity"/>
    <property type="evidence" value="ECO:0007669"/>
    <property type="project" value="InterPro"/>
</dbReference>
<name>A0A1G7PIH5_9BACT</name>
<evidence type="ECO:0000256" key="1">
    <source>
        <dbReference type="SAM" id="Phobius"/>
    </source>
</evidence>
<feature type="domain" description="Signal transduction histidine kinase internal region" evidence="2">
    <location>
        <begin position="172"/>
        <end position="247"/>
    </location>
</feature>
<keyword evidence="4" id="KW-1185">Reference proteome</keyword>
<reference evidence="4" key="1">
    <citation type="submission" date="2016-10" db="EMBL/GenBank/DDBJ databases">
        <authorList>
            <person name="Varghese N."/>
            <person name="Submissions S."/>
        </authorList>
    </citation>
    <scope>NUCLEOTIDE SEQUENCE [LARGE SCALE GENOMIC DNA]</scope>
    <source>
        <strain evidence="4">DSM 25329</strain>
    </source>
</reference>
<accession>A0A1G7PIH5</accession>
<dbReference type="EMBL" id="FNAN01000013">
    <property type="protein sequence ID" value="SDF86095.1"/>
    <property type="molecule type" value="Genomic_DNA"/>
</dbReference>
<dbReference type="AlphaFoldDB" id="A0A1G7PIH5"/>
<feature type="transmembrane region" description="Helical" evidence="1">
    <location>
        <begin position="91"/>
        <end position="114"/>
    </location>
</feature>
<evidence type="ECO:0000313" key="4">
    <source>
        <dbReference type="Proteomes" id="UP000198748"/>
    </source>
</evidence>
<dbReference type="InterPro" id="IPR050640">
    <property type="entry name" value="Bact_2-comp_sensor_kinase"/>
</dbReference>
<proteinExistence type="predicted"/>
<dbReference type="InterPro" id="IPR010559">
    <property type="entry name" value="Sig_transdc_His_kin_internal"/>
</dbReference>
<dbReference type="OrthoDB" id="927174at2"/>
<feature type="transmembrane region" description="Helical" evidence="1">
    <location>
        <begin position="126"/>
        <end position="145"/>
    </location>
</feature>
<feature type="transmembrane region" description="Helical" evidence="1">
    <location>
        <begin position="21"/>
        <end position="40"/>
    </location>
</feature>
<gene>
    <name evidence="3" type="ORF">SAMN04487996_11323</name>
</gene>
<keyword evidence="1" id="KW-0472">Membrane</keyword>
<evidence type="ECO:0000313" key="3">
    <source>
        <dbReference type="EMBL" id="SDF86095.1"/>
    </source>
</evidence>
<keyword evidence="3" id="KW-0808">Transferase</keyword>
<sequence length="359" mass="41363">MKPTLIYNGIGRRIWLSLFGRWIFALLVPWFVPTISYLLIGEPYLSSLYNFYGGTLMIFLMTILAFVPHDWAARYIAQKYPSLDSSVRRSALTAVAFWILTFAFVTCYMLFIMHYRPFGSVLDARMMINVYLFEFVAVLLLTGLYEINYSLNKWKTLQINKEAIKRAGMQGQLQSLKSQVNPHFLFNSLNTLSALIADEPKRAEQFVDEMAKVYRYLLQTNQDELTTLSAELRFIRSYYHLLRTRYDTGFDLAIEVSDEDLDKKIPPLTLQLLLENAVKHNSILESNPLRVAIRSLGDDLLEISNNRLTKSTPVKSTRLGLANIMAKYELLSERMPAIDDDTEFFTVTLPLITQKTINA</sequence>
<evidence type="ECO:0000259" key="2">
    <source>
        <dbReference type="Pfam" id="PF06580"/>
    </source>
</evidence>
<dbReference type="PANTHER" id="PTHR34220">
    <property type="entry name" value="SENSOR HISTIDINE KINASE YPDA"/>
    <property type="match status" value="1"/>
</dbReference>
<protein>
    <submittedName>
        <fullName evidence="3">Histidine kinase</fullName>
    </submittedName>
</protein>
<dbReference type="Proteomes" id="UP000198748">
    <property type="component" value="Unassembled WGS sequence"/>
</dbReference>
<dbReference type="Pfam" id="PF06580">
    <property type="entry name" value="His_kinase"/>
    <property type="match status" value="1"/>
</dbReference>
<keyword evidence="1" id="KW-1133">Transmembrane helix</keyword>
<organism evidence="3 4">
    <name type="scientific">Dyadobacter soli</name>
    <dbReference type="NCBI Taxonomy" id="659014"/>
    <lineage>
        <taxon>Bacteria</taxon>
        <taxon>Pseudomonadati</taxon>
        <taxon>Bacteroidota</taxon>
        <taxon>Cytophagia</taxon>
        <taxon>Cytophagales</taxon>
        <taxon>Spirosomataceae</taxon>
        <taxon>Dyadobacter</taxon>
    </lineage>
</organism>
<dbReference type="RefSeq" id="WP_090154370.1">
    <property type="nucleotide sequence ID" value="NZ_FNAN01000013.1"/>
</dbReference>
<keyword evidence="1" id="KW-0812">Transmembrane</keyword>